<dbReference type="InterPro" id="IPR055414">
    <property type="entry name" value="LRR_R13L4/SHOC2-like"/>
</dbReference>
<keyword evidence="4" id="KW-0547">Nucleotide-binding</keyword>
<dbReference type="PANTHER" id="PTHR23155:SF1167">
    <property type="entry name" value="OS08G0412100 PROTEIN"/>
    <property type="match status" value="1"/>
</dbReference>
<dbReference type="InterPro" id="IPR032675">
    <property type="entry name" value="LRR_dom_sf"/>
</dbReference>
<comment type="similarity">
    <text evidence="1">Belongs to the disease resistance NB-LRR family.</text>
</comment>
<dbReference type="EMBL" id="OZ075134">
    <property type="protein sequence ID" value="CAL4991111.1"/>
    <property type="molecule type" value="Genomic_DNA"/>
</dbReference>
<feature type="domain" description="Disease resistance protein winged helix" evidence="10">
    <location>
        <begin position="451"/>
        <end position="529"/>
    </location>
</feature>
<dbReference type="Pfam" id="PF18052">
    <property type="entry name" value="Rx_N"/>
    <property type="match status" value="1"/>
</dbReference>
<dbReference type="Pfam" id="PF00931">
    <property type="entry name" value="NB-ARC"/>
    <property type="match status" value="1"/>
</dbReference>
<evidence type="ECO:0000313" key="12">
    <source>
        <dbReference type="EMBL" id="CAL4991111.1"/>
    </source>
</evidence>
<dbReference type="Gene3D" id="1.10.8.430">
    <property type="entry name" value="Helical domain of apoptotic protease-activating factors"/>
    <property type="match status" value="1"/>
</dbReference>
<dbReference type="PRINTS" id="PR00364">
    <property type="entry name" value="DISEASERSIST"/>
</dbReference>
<keyword evidence="3" id="KW-0677">Repeat</keyword>
<dbReference type="FunFam" id="1.10.10.10:FF:000322">
    <property type="entry name" value="Probable disease resistance protein At1g63360"/>
    <property type="match status" value="1"/>
</dbReference>
<dbReference type="Proteomes" id="UP001497457">
    <property type="component" value="Chromosome 24b"/>
</dbReference>
<dbReference type="SUPFAM" id="SSF52058">
    <property type="entry name" value="L domain-like"/>
    <property type="match status" value="1"/>
</dbReference>
<feature type="coiled-coil region" evidence="7">
    <location>
        <begin position="24"/>
        <end position="58"/>
    </location>
</feature>
<evidence type="ECO:0000313" key="13">
    <source>
        <dbReference type="Proteomes" id="UP001497457"/>
    </source>
</evidence>
<evidence type="ECO:0000256" key="4">
    <source>
        <dbReference type="ARBA" id="ARBA00022741"/>
    </source>
</evidence>
<keyword evidence="5" id="KW-0611">Plant defense</keyword>
<dbReference type="InterPro" id="IPR042197">
    <property type="entry name" value="Apaf_helical"/>
</dbReference>
<evidence type="ECO:0000256" key="2">
    <source>
        <dbReference type="ARBA" id="ARBA00022614"/>
    </source>
</evidence>
<dbReference type="Gene3D" id="3.40.50.300">
    <property type="entry name" value="P-loop containing nucleotide triphosphate hydrolases"/>
    <property type="match status" value="1"/>
</dbReference>
<evidence type="ECO:0000256" key="7">
    <source>
        <dbReference type="SAM" id="Coils"/>
    </source>
</evidence>
<evidence type="ECO:0000256" key="5">
    <source>
        <dbReference type="ARBA" id="ARBA00022821"/>
    </source>
</evidence>
<evidence type="ECO:0000259" key="10">
    <source>
        <dbReference type="Pfam" id="PF23559"/>
    </source>
</evidence>
<dbReference type="InterPro" id="IPR058922">
    <property type="entry name" value="WHD_DRP"/>
</dbReference>
<sequence>MVGATASALIGVMNPLLLKLSALLEKEYAKLKSVRREVELLQDELSSMNTALEAVSRTEEPSLQVKEWMRQVRELSYDVEDCIDIFAHRLGQQNDLGDAGLLRRTANRLKALRARHCVANQISQLKERAVLVNDRRKRYESDASSVANSSYSAAAIDQRLPALFQEMDRLVGIEGPRDELIELLTGRIDSVRQRRVVSVVGFGGLGKTTLANQVYQRIKSQFNCTTFVLVSRNPNMNKLLKDILIGVLETRQPPSVDQGAIDNLRQKTFEDRQLIAMIRENLQNSRYLVVIDDIWSKSVWQDFLQFIFPENNTASRIITTTRIQDVAKACHFLHDDDHVYVMKSLSSDDSKALFLQRIFGLKEKCPPGLEQVADDILKKCGGMPLAIVNIASLLSTKPTTKQEWVWVLNSIGSTHWQDQGSHELAVVKRILFLSYCDLPHHLKICFLYLSIFPEDYILTGEFLISRWIAEGFLTDDQRGESLEQVGEKYFIELINRNMIQPSDIQPLDIEHINSKAETYQVHDIMLDLIISLSTEENFATILDSQHRAPSSNKIRRFSIQCKSEEEITWLRATNFSHIRSLNLFCDFNKMPPLVNFQVLRVLDLRYYFSLKNEYVDNIGSLSQLRYVRLGNVSKIPMHIGKLQLLQTLDLRGTEVKELPESIVQLLRLVRLFLLWRVKLPNGISKMEALQVLSVIDGTTNSPHIIQELGGLTKLKDLELFWDYDNTESGDEIYNDQLVMSLCKLGGFSLQSLHIQNTFRSSVDFLLDSWSPPPRHLQKFQIDMACYFSSLPKWIPSLSELTCLTISIGNVGGEDLQVLGSLPALLHLNLYPYESPKQTLKVSCSGFPCLKEFSYGPSSFQLALMTRVVGYRNGIGMGLVFEAGAMPKLQKLEIGFNAHEMLSAFGVGLDFGIQHTTSIKHICIFIDCRDASAWELDAVLAAIANSVTALPNCPAVKICKLFGKNMANDIQQEETDNQLGT</sequence>
<dbReference type="InterPro" id="IPR002182">
    <property type="entry name" value="NB-ARC"/>
</dbReference>
<evidence type="ECO:0000259" key="9">
    <source>
        <dbReference type="Pfam" id="PF18052"/>
    </source>
</evidence>
<evidence type="ECO:0000259" key="11">
    <source>
        <dbReference type="Pfam" id="PF23598"/>
    </source>
</evidence>
<dbReference type="PANTHER" id="PTHR23155">
    <property type="entry name" value="DISEASE RESISTANCE PROTEIN RP"/>
    <property type="match status" value="1"/>
</dbReference>
<dbReference type="InterPro" id="IPR027417">
    <property type="entry name" value="P-loop_NTPase"/>
</dbReference>
<evidence type="ECO:0000256" key="6">
    <source>
        <dbReference type="ARBA" id="ARBA00023054"/>
    </source>
</evidence>
<dbReference type="AlphaFoldDB" id="A0ABC9B450"/>
<feature type="domain" description="Disease resistance N-terminal" evidence="9">
    <location>
        <begin position="12"/>
        <end position="98"/>
    </location>
</feature>
<name>A0ABC9B450_9POAL</name>
<dbReference type="Gene3D" id="1.20.5.4130">
    <property type="match status" value="1"/>
</dbReference>
<gene>
    <name evidence="12" type="ORF">URODEC1_LOCUS60508</name>
</gene>
<keyword evidence="6 7" id="KW-0175">Coiled coil</keyword>
<proteinExistence type="inferred from homology"/>
<dbReference type="GO" id="GO:0002758">
    <property type="term" value="P:innate immune response-activating signaling pathway"/>
    <property type="evidence" value="ECO:0007669"/>
    <property type="project" value="UniProtKB-ARBA"/>
</dbReference>
<reference evidence="12" key="1">
    <citation type="submission" date="2024-10" db="EMBL/GenBank/DDBJ databases">
        <authorList>
            <person name="Ryan C."/>
        </authorList>
    </citation>
    <scope>NUCLEOTIDE SEQUENCE [LARGE SCALE GENOMIC DNA]</scope>
</reference>
<organism evidence="12 13">
    <name type="scientific">Urochloa decumbens</name>
    <dbReference type="NCBI Taxonomy" id="240449"/>
    <lineage>
        <taxon>Eukaryota</taxon>
        <taxon>Viridiplantae</taxon>
        <taxon>Streptophyta</taxon>
        <taxon>Embryophyta</taxon>
        <taxon>Tracheophyta</taxon>
        <taxon>Spermatophyta</taxon>
        <taxon>Magnoliopsida</taxon>
        <taxon>Liliopsida</taxon>
        <taxon>Poales</taxon>
        <taxon>Poaceae</taxon>
        <taxon>PACMAD clade</taxon>
        <taxon>Panicoideae</taxon>
        <taxon>Panicodae</taxon>
        <taxon>Paniceae</taxon>
        <taxon>Melinidinae</taxon>
        <taxon>Urochloa</taxon>
    </lineage>
</organism>
<dbReference type="InterPro" id="IPR044974">
    <property type="entry name" value="Disease_R_plants"/>
</dbReference>
<keyword evidence="2" id="KW-0433">Leucine-rich repeat</keyword>
<dbReference type="GO" id="GO:0042742">
    <property type="term" value="P:defense response to bacterium"/>
    <property type="evidence" value="ECO:0007669"/>
    <property type="project" value="UniProtKB-ARBA"/>
</dbReference>
<dbReference type="Gene3D" id="3.80.10.10">
    <property type="entry name" value="Ribonuclease Inhibitor"/>
    <property type="match status" value="1"/>
</dbReference>
<dbReference type="CDD" id="cd14798">
    <property type="entry name" value="RX-CC_like"/>
    <property type="match status" value="1"/>
</dbReference>
<accession>A0ABC9B450</accession>
<protein>
    <submittedName>
        <fullName evidence="12">Uncharacterized protein</fullName>
    </submittedName>
</protein>
<feature type="domain" description="NB-ARC" evidence="8">
    <location>
        <begin position="181"/>
        <end position="358"/>
    </location>
</feature>
<dbReference type="Pfam" id="PF23559">
    <property type="entry name" value="WHD_DRP"/>
    <property type="match status" value="1"/>
</dbReference>
<dbReference type="InterPro" id="IPR041118">
    <property type="entry name" value="Rx_N"/>
</dbReference>
<dbReference type="Pfam" id="PF23598">
    <property type="entry name" value="LRR_14"/>
    <property type="match status" value="1"/>
</dbReference>
<dbReference type="GO" id="GO:0009626">
    <property type="term" value="P:plant-type hypersensitive response"/>
    <property type="evidence" value="ECO:0007669"/>
    <property type="project" value="UniProtKB-ARBA"/>
</dbReference>
<dbReference type="SUPFAM" id="SSF52540">
    <property type="entry name" value="P-loop containing nucleoside triphosphate hydrolases"/>
    <property type="match status" value="1"/>
</dbReference>
<keyword evidence="13" id="KW-1185">Reference proteome</keyword>
<feature type="domain" description="Disease resistance R13L4/SHOC-2-like LRR" evidence="11">
    <location>
        <begin position="577"/>
        <end position="954"/>
    </location>
</feature>
<evidence type="ECO:0000256" key="1">
    <source>
        <dbReference type="ARBA" id="ARBA00008894"/>
    </source>
</evidence>
<evidence type="ECO:0000256" key="3">
    <source>
        <dbReference type="ARBA" id="ARBA00022737"/>
    </source>
</evidence>
<dbReference type="Gene3D" id="1.10.10.10">
    <property type="entry name" value="Winged helix-like DNA-binding domain superfamily/Winged helix DNA-binding domain"/>
    <property type="match status" value="1"/>
</dbReference>
<evidence type="ECO:0000259" key="8">
    <source>
        <dbReference type="Pfam" id="PF00931"/>
    </source>
</evidence>
<dbReference type="GO" id="GO:0000166">
    <property type="term" value="F:nucleotide binding"/>
    <property type="evidence" value="ECO:0007669"/>
    <property type="project" value="UniProtKB-KW"/>
</dbReference>
<dbReference type="InterPro" id="IPR038005">
    <property type="entry name" value="RX-like_CC"/>
</dbReference>
<dbReference type="InterPro" id="IPR036388">
    <property type="entry name" value="WH-like_DNA-bd_sf"/>
</dbReference>